<keyword evidence="1" id="KW-1133">Transmembrane helix</keyword>
<feature type="transmembrane region" description="Helical" evidence="1">
    <location>
        <begin position="21"/>
        <end position="44"/>
    </location>
</feature>
<name>A0A1J9UXP5_9BACI</name>
<evidence type="ECO:0000313" key="3">
    <source>
        <dbReference type="Proteomes" id="UP000182788"/>
    </source>
</evidence>
<feature type="transmembrane region" description="Helical" evidence="1">
    <location>
        <begin position="186"/>
        <end position="203"/>
    </location>
</feature>
<dbReference type="AlphaFoldDB" id="A0A1J9UXP5"/>
<feature type="transmembrane region" description="Helical" evidence="1">
    <location>
        <begin position="346"/>
        <end position="367"/>
    </location>
</feature>
<feature type="transmembrane region" description="Helical" evidence="1">
    <location>
        <begin position="129"/>
        <end position="151"/>
    </location>
</feature>
<dbReference type="EMBL" id="MAOI01000120">
    <property type="protein sequence ID" value="OJD74035.1"/>
    <property type="molecule type" value="Genomic_DNA"/>
</dbReference>
<comment type="caution">
    <text evidence="2">The sequence shown here is derived from an EMBL/GenBank/DDBJ whole genome shotgun (WGS) entry which is preliminary data.</text>
</comment>
<feature type="transmembrane region" description="Helical" evidence="1">
    <location>
        <begin position="56"/>
        <end position="74"/>
    </location>
</feature>
<evidence type="ECO:0000256" key="1">
    <source>
        <dbReference type="SAM" id="Phobius"/>
    </source>
</evidence>
<dbReference type="InterPro" id="IPR010288">
    <property type="entry name" value="EcsB_ABC"/>
</dbReference>
<organism evidence="2 3">
    <name type="scientific">Bacillus paramycoides</name>
    <dbReference type="NCBI Taxonomy" id="2026194"/>
    <lineage>
        <taxon>Bacteria</taxon>
        <taxon>Bacillati</taxon>
        <taxon>Bacillota</taxon>
        <taxon>Bacilli</taxon>
        <taxon>Bacillales</taxon>
        <taxon>Bacillaceae</taxon>
        <taxon>Bacillus</taxon>
        <taxon>Bacillus cereus group</taxon>
    </lineage>
</organism>
<dbReference type="GeneID" id="87594547"/>
<feature type="transmembrane region" description="Helical" evidence="1">
    <location>
        <begin position="163"/>
        <end position="180"/>
    </location>
</feature>
<dbReference type="PIRSF" id="PIRSF037259">
    <property type="entry name" value="EcsB_ABC"/>
    <property type="match status" value="1"/>
</dbReference>
<feature type="transmembrane region" description="Helical" evidence="1">
    <location>
        <begin position="102"/>
        <end position="123"/>
    </location>
</feature>
<accession>A0A1J9UXP5</accession>
<evidence type="ECO:0000313" key="2">
    <source>
        <dbReference type="EMBL" id="OJD74035.1"/>
    </source>
</evidence>
<keyword evidence="1" id="KW-0812">Transmembrane</keyword>
<dbReference type="Proteomes" id="UP000182788">
    <property type="component" value="Unassembled WGS sequence"/>
</dbReference>
<dbReference type="GO" id="GO:0016020">
    <property type="term" value="C:membrane"/>
    <property type="evidence" value="ECO:0007669"/>
    <property type="project" value="InterPro"/>
</dbReference>
<feature type="transmembrane region" description="Helical" evidence="1">
    <location>
        <begin position="373"/>
        <end position="391"/>
    </location>
</feature>
<dbReference type="RefSeq" id="WP_071720495.1">
    <property type="nucleotide sequence ID" value="NZ_CBCSHB010000012.1"/>
</dbReference>
<feature type="transmembrane region" description="Helical" evidence="1">
    <location>
        <begin position="283"/>
        <end position="302"/>
    </location>
</feature>
<dbReference type="Pfam" id="PF05975">
    <property type="entry name" value="EcsB"/>
    <property type="match status" value="1"/>
</dbReference>
<sequence>MSIESLWSSRFQQHIQNIITYFARMINGLLYSFIFITCVGAYYYAQFLKASPSKGISLLLITAVLTLIITRCPIRTFMQKPDAVYLLALEEKLTSYFKKSLLYNYIIQLFPLVFTFLIMVPLAMQSLQLTVPFLCTIFIVLMILKGWNIYIHWIWRDSHEKNIWLITRIACNTLIIYMLFYIANIIVLGGLLLLLAFAFLLLYTKKQPTKRIPWEYIIEQEEKMNIRFYQFASIFTDVPQMNKQVNKRKWLTNWIEPILHKKQATFFYLHTLAFLRGNDYFGIYIRLSILGAFTLYFVPNIYVKGAIAYGVLYMISMQLRSLWKYFSGNIIVALYPISTDERMNQFLSLIFMLISIQLVVFSGVVLIATRQLLIGFIIVVIGMLWIKFIIIPKTKKRISSF</sequence>
<protein>
    <submittedName>
        <fullName evidence="2">Permease</fullName>
    </submittedName>
</protein>
<gene>
    <name evidence="2" type="ORF">BAU28_18425</name>
</gene>
<keyword evidence="1" id="KW-0472">Membrane</keyword>
<reference evidence="2 3" key="1">
    <citation type="submission" date="2016-06" db="EMBL/GenBank/DDBJ databases">
        <title>First insights into the genetic diversity and population structure of in the Bacillus cereus group bacteria from diverse marine environments.</title>
        <authorList>
            <person name="Liu Y."/>
            <person name="Lai Q."/>
            <person name="Shao Z."/>
        </authorList>
    </citation>
    <scope>NUCLEOTIDE SEQUENCE [LARGE SCALE GENOMIC DNA]</scope>
    <source>
        <strain evidence="2 3">NH24A2</strain>
    </source>
</reference>
<feature type="transmembrane region" description="Helical" evidence="1">
    <location>
        <begin position="322"/>
        <end position="339"/>
    </location>
</feature>
<proteinExistence type="predicted"/>